<keyword evidence="2" id="KW-1185">Reference proteome</keyword>
<comment type="caution">
    <text evidence="1">The sequence shown here is derived from an EMBL/GenBank/DDBJ whole genome shotgun (WGS) entry which is preliminary data.</text>
</comment>
<dbReference type="AlphaFoldDB" id="A0A9W4SN16"/>
<reference evidence="1" key="1">
    <citation type="submission" date="2022-08" db="EMBL/GenBank/DDBJ databases">
        <authorList>
            <person name="Kallberg Y."/>
            <person name="Tangrot J."/>
            <person name="Rosling A."/>
        </authorList>
    </citation>
    <scope>NUCLEOTIDE SEQUENCE</scope>
    <source>
        <strain evidence="1">Wild A</strain>
    </source>
</reference>
<dbReference type="Proteomes" id="UP001153678">
    <property type="component" value="Unassembled WGS sequence"/>
</dbReference>
<proteinExistence type="predicted"/>
<accession>A0A9W4SN16</accession>
<organism evidence="1 2">
    <name type="scientific">Funneliformis geosporum</name>
    <dbReference type="NCBI Taxonomy" id="1117311"/>
    <lineage>
        <taxon>Eukaryota</taxon>
        <taxon>Fungi</taxon>
        <taxon>Fungi incertae sedis</taxon>
        <taxon>Mucoromycota</taxon>
        <taxon>Glomeromycotina</taxon>
        <taxon>Glomeromycetes</taxon>
        <taxon>Glomerales</taxon>
        <taxon>Glomeraceae</taxon>
        <taxon>Funneliformis</taxon>
    </lineage>
</organism>
<evidence type="ECO:0000313" key="2">
    <source>
        <dbReference type="Proteomes" id="UP001153678"/>
    </source>
</evidence>
<dbReference type="OrthoDB" id="5397701at2759"/>
<name>A0A9W4SN16_9GLOM</name>
<sequence>MGRIIRNLTRTSFKSDVHINHHVFLNYLTIRSRTKNPNNVRSLTNKTTIIEDNNYKGLYYHPTRDKTDYFLSFLADNDKINKFFDITVIGSIPFKSEVADNNIPQIIPHNFNENKKFTQILHQVIAENVYSDVQLQALAKYHQNGWLHVADARDPAPWGRIPYPEDIFGMIQVIDGKIVHGSYQPMPTHRIVTAKGLFVLNDPLQEKLLEKMKKLCI</sequence>
<protein>
    <submittedName>
        <fullName evidence="1">11284_t:CDS:1</fullName>
    </submittedName>
</protein>
<dbReference type="PANTHER" id="PTHR37331">
    <property type="entry name" value="YALI0F11671P"/>
    <property type="match status" value="1"/>
</dbReference>
<dbReference type="EMBL" id="CAMKVN010001352">
    <property type="protein sequence ID" value="CAI2175372.1"/>
    <property type="molecule type" value="Genomic_DNA"/>
</dbReference>
<dbReference type="PANTHER" id="PTHR37331:SF1">
    <property type="entry name" value="YALI0F11671P"/>
    <property type="match status" value="1"/>
</dbReference>
<gene>
    <name evidence="1" type="ORF">FWILDA_LOCUS7058</name>
</gene>
<evidence type="ECO:0000313" key="1">
    <source>
        <dbReference type="EMBL" id="CAI2175372.1"/>
    </source>
</evidence>